<comment type="similarity">
    <text evidence="2">Belongs to the SEN54 family.</text>
</comment>
<evidence type="ECO:0008006" key="13">
    <source>
        <dbReference type="Google" id="ProtNLM"/>
    </source>
</evidence>
<feature type="transmembrane region" description="Helical" evidence="8">
    <location>
        <begin position="201"/>
        <end position="218"/>
    </location>
</feature>
<keyword evidence="5 8" id="KW-1133">Transmembrane helix</keyword>
<dbReference type="Pfam" id="PF02544">
    <property type="entry name" value="Steroid_dh"/>
    <property type="match status" value="1"/>
</dbReference>
<name>A0ABR2QFJ0_9ROSI</name>
<evidence type="ECO:0000259" key="9">
    <source>
        <dbReference type="Pfam" id="PF02544"/>
    </source>
</evidence>
<feature type="region of interest" description="Disordered" evidence="7">
    <location>
        <begin position="292"/>
        <end position="319"/>
    </location>
</feature>
<reference evidence="11 12" key="1">
    <citation type="journal article" date="2024" name="G3 (Bethesda)">
        <title>Genome assembly of Hibiscus sabdariffa L. provides insights into metabolisms of medicinal natural products.</title>
        <authorList>
            <person name="Kim T."/>
        </authorList>
    </citation>
    <scope>NUCLEOTIDE SEQUENCE [LARGE SCALE GENOMIC DNA]</scope>
    <source>
        <strain evidence="11">TK-2024</strain>
        <tissue evidence="11">Old leaves</tissue>
    </source>
</reference>
<evidence type="ECO:0000256" key="7">
    <source>
        <dbReference type="SAM" id="MobiDB-lite"/>
    </source>
</evidence>
<evidence type="ECO:0000256" key="6">
    <source>
        <dbReference type="ARBA" id="ARBA00023136"/>
    </source>
</evidence>
<dbReference type="EMBL" id="JBBPBN010000040">
    <property type="protein sequence ID" value="KAK8999455.1"/>
    <property type="molecule type" value="Genomic_DNA"/>
</dbReference>
<evidence type="ECO:0000313" key="12">
    <source>
        <dbReference type="Proteomes" id="UP001396334"/>
    </source>
</evidence>
<feature type="transmembrane region" description="Helical" evidence="8">
    <location>
        <begin position="171"/>
        <end position="189"/>
    </location>
</feature>
<feature type="domain" description="3-oxo-5-alpha-steroid 4-dehydrogenase C-terminal" evidence="9">
    <location>
        <begin position="160"/>
        <end position="292"/>
    </location>
</feature>
<evidence type="ECO:0000256" key="8">
    <source>
        <dbReference type="SAM" id="Phobius"/>
    </source>
</evidence>
<evidence type="ECO:0000256" key="3">
    <source>
        <dbReference type="ARBA" id="ARBA00022692"/>
    </source>
</evidence>
<dbReference type="Pfam" id="PF12928">
    <property type="entry name" value="tRNA_int_end_N2"/>
    <property type="match status" value="1"/>
</dbReference>
<accession>A0ABR2QFJ0</accession>
<evidence type="ECO:0000313" key="11">
    <source>
        <dbReference type="EMBL" id="KAK8999455.1"/>
    </source>
</evidence>
<dbReference type="PANTHER" id="PTHR21027">
    <property type="entry name" value="TRNA-SPLICING ENDONUCLEASE SUBUNIT SEN54"/>
    <property type="match status" value="1"/>
</dbReference>
<feature type="transmembrane region" description="Helical" evidence="8">
    <location>
        <begin position="94"/>
        <end position="113"/>
    </location>
</feature>
<comment type="caution">
    <text evidence="11">The sequence shown here is derived from an EMBL/GenBank/DDBJ whole genome shotgun (WGS) entry which is preliminary data.</text>
</comment>
<sequence length="594" mass="67311">MKVSLVSRSGREFIKGGLELNDSATVADLQEAIHKRTKKFYPSRQRLTLPVPSGSRERSVVLNYKKSLKDYCDGNENSLTVVFKDLGPQVSYRTLFFFEYLGPLILYPVFYYFPVYKFFGYKGDVHPVHPVQTYALYYWCFHYFKRIMETFFVHRFSHATSPLSNVFRNCAYYWTFGAYIAYYVNHPLYTPVGDLQMKIGFGFGLVCQVANFYCHIILKNLRGPDGSGGYQIPRGFLFNIVTCANYTTEIYQWLGFNIATQTVAGYVFLVVATSIMTNWALAKHRRLKKLFDGKDGRPNQTSADDSSSPASASSPPLPPLFSSSAATVVITMDSEDWESCSDNEVYLEDKNEDDDEEDCYSSGSVSSLQFRKDISKARWIDDLAMAEVVEKKGKMWVTMGIVRNGNMYCSIEETLFLVEIGALHVLDGNGIHLSLKELYEKLSDGKSGCDWELFEVYRHLKALGYVVGRHGIPWSVKGQKIKSGTCSLESSQESNELLEPEQENKNSIVELFDNMQITEVAPAFHVYLPNSKFRKSSPGDPSFILCMSRGGPPSRVEIEAVERKHGVIPLKFCHVENGRVSFFSFAKVELPVLP</sequence>
<evidence type="ECO:0000256" key="4">
    <source>
        <dbReference type="ARBA" id="ARBA00022694"/>
    </source>
</evidence>
<dbReference type="InterPro" id="IPR001104">
    <property type="entry name" value="3-oxo-5_a-steroid_4-DH_C"/>
</dbReference>
<dbReference type="Proteomes" id="UP001396334">
    <property type="component" value="Unassembled WGS sequence"/>
</dbReference>
<feature type="transmembrane region" description="Helical" evidence="8">
    <location>
        <begin position="263"/>
        <end position="281"/>
    </location>
</feature>
<dbReference type="InterPro" id="IPR024337">
    <property type="entry name" value="tRNA_splic_suSen54"/>
</dbReference>
<protein>
    <recommendedName>
        <fullName evidence="13">Steroid 5-alpha reductase C-terminal domain-containing protein</fullName>
    </recommendedName>
</protein>
<evidence type="ECO:0000256" key="2">
    <source>
        <dbReference type="ARBA" id="ARBA00005736"/>
    </source>
</evidence>
<dbReference type="PANTHER" id="PTHR21027:SF1">
    <property type="entry name" value="TRNA-SPLICING ENDONUCLEASE SUBUNIT SEN54"/>
    <property type="match status" value="1"/>
</dbReference>
<comment type="subcellular location">
    <subcellularLocation>
        <location evidence="1">Membrane</location>
        <topology evidence="1">Multi-pass membrane protein</topology>
    </subcellularLocation>
</comment>
<proteinExistence type="inferred from homology"/>
<evidence type="ECO:0000256" key="1">
    <source>
        <dbReference type="ARBA" id="ARBA00004141"/>
    </source>
</evidence>
<evidence type="ECO:0000256" key="5">
    <source>
        <dbReference type="ARBA" id="ARBA00022989"/>
    </source>
</evidence>
<dbReference type="PROSITE" id="PS50244">
    <property type="entry name" value="S5A_REDUCTASE"/>
    <property type="match status" value="1"/>
</dbReference>
<feature type="domain" description="tRNA-splicing endonuclease subunit Sen54 N-terminal" evidence="10">
    <location>
        <begin position="368"/>
        <end position="425"/>
    </location>
</feature>
<gene>
    <name evidence="11" type="ORF">V6N11_070621</name>
</gene>
<keyword evidence="4" id="KW-0819">tRNA processing</keyword>
<evidence type="ECO:0000259" key="10">
    <source>
        <dbReference type="Pfam" id="PF12928"/>
    </source>
</evidence>
<keyword evidence="12" id="KW-1185">Reference proteome</keyword>
<dbReference type="InterPro" id="IPR024336">
    <property type="entry name" value="tRNA_splic_suSen54_N"/>
</dbReference>
<feature type="compositionally biased region" description="Low complexity" evidence="7">
    <location>
        <begin position="302"/>
        <end position="319"/>
    </location>
</feature>
<keyword evidence="6 8" id="KW-0472">Membrane</keyword>
<dbReference type="CDD" id="cd01801">
    <property type="entry name" value="Ubl_TECR_like"/>
    <property type="match status" value="1"/>
</dbReference>
<organism evidence="11 12">
    <name type="scientific">Hibiscus sabdariffa</name>
    <name type="common">roselle</name>
    <dbReference type="NCBI Taxonomy" id="183260"/>
    <lineage>
        <taxon>Eukaryota</taxon>
        <taxon>Viridiplantae</taxon>
        <taxon>Streptophyta</taxon>
        <taxon>Embryophyta</taxon>
        <taxon>Tracheophyta</taxon>
        <taxon>Spermatophyta</taxon>
        <taxon>Magnoliopsida</taxon>
        <taxon>eudicotyledons</taxon>
        <taxon>Gunneridae</taxon>
        <taxon>Pentapetalae</taxon>
        <taxon>rosids</taxon>
        <taxon>malvids</taxon>
        <taxon>Malvales</taxon>
        <taxon>Malvaceae</taxon>
        <taxon>Malvoideae</taxon>
        <taxon>Hibiscus</taxon>
    </lineage>
</organism>
<dbReference type="Gene3D" id="3.10.20.90">
    <property type="entry name" value="Phosphatidylinositol 3-kinase Catalytic Subunit, Chain A, domain 1"/>
    <property type="match status" value="1"/>
</dbReference>
<keyword evidence="3 8" id="KW-0812">Transmembrane</keyword>